<dbReference type="InterPro" id="IPR031472">
    <property type="entry name" value="MAT1-1-2/MatA-2/Smr1"/>
</dbReference>
<organism evidence="1">
    <name type="scientific">Ophiocordyceps sinensis</name>
    <dbReference type="NCBI Taxonomy" id="72228"/>
    <lineage>
        <taxon>Eukaryota</taxon>
        <taxon>Fungi</taxon>
        <taxon>Dikarya</taxon>
        <taxon>Ascomycota</taxon>
        <taxon>Pezizomycotina</taxon>
        <taxon>Sordariomycetes</taxon>
        <taxon>Hypocreomycetidae</taxon>
        <taxon>Hypocreales</taxon>
        <taxon>Ophiocordycipitaceae</taxon>
        <taxon>Ophiocordyceps</taxon>
    </lineage>
</organism>
<dbReference type="EMBL" id="KC437356">
    <property type="protein sequence ID" value="AGW27559.1"/>
    <property type="molecule type" value="Genomic_DNA"/>
</dbReference>
<sequence>MESICSFEPFWKQSDVVSAPRDALHDIRERSLNLFLDKHKGEPPLPSSVEGKCFPVIVLDDPLMKILTTAVVFECMEITRLLLKKLDDGNEILQRLHAIAFYHQNNAMYIVEGAFAMWYSSAIPAVSRDPLQGLNPEARREFDENGDEFDPWSRRFATQQHRAANLGIVAMLMTFKSRDSEAHPLSKTASLVARSVATLLYAVFLISPRMLEETWTHHLESTRPDETIKTFLRSTWSLTRENCTQLNVPAPGLEFGTTLDEVRLTRDGSDLITRIGRFSWHSPPTWHPLRNVPGSPWNKFLRNHSQPIFPEAPSQSSDFRITIPGSLSTLASALEEYYFELRSRMDQTGRQRRVLHREAQIRQFHSLAEATGRRYPAIDLSEDNASYTEEPVQDFLYKLPMVKKPICDMSGHLTFPFMNTLVRAWRFQDEPDEVEPDFHIMTFER</sequence>
<name>U3NEB3_9HYPO</name>
<protein>
    <submittedName>
        <fullName evidence="1">MAT1-1-2</fullName>
    </submittedName>
</protein>
<accession>U3NEB3</accession>
<dbReference type="AlphaFoldDB" id="U3NEB3"/>
<evidence type="ECO:0000313" key="1">
    <source>
        <dbReference type="EMBL" id="AGW27559.1"/>
    </source>
</evidence>
<reference evidence="1" key="1">
    <citation type="journal article" date="2013" name="Fungal Biol.">
        <title>Isolation of the MAT1-1 mating type idiomorph and evidence for selfing in the Chinese medicinal fungus Ophiocordyceps sinensis.</title>
        <authorList>
            <person name="Bushley K.E."/>
            <person name="Li Y."/>
            <person name="Wang W.J."/>
            <person name="Wang X.L."/>
            <person name="Jiao L."/>
            <person name="Spatafora J.W."/>
            <person name="Yao Y.J."/>
        </authorList>
    </citation>
    <scope>NUCLEOTIDE SEQUENCE</scope>
    <source>
        <strain evidence="1">CS68-2-1229</strain>
        <tissue evidence="1">Single ascospore</tissue>
    </source>
</reference>
<proteinExistence type="predicted"/>
<gene>
    <name evidence="1" type="primary">MAT1-1-2</name>
</gene>
<dbReference type="Pfam" id="PF17043">
    <property type="entry name" value="MAT1-1-2"/>
    <property type="match status" value="1"/>
</dbReference>